<dbReference type="EMBL" id="ML211175">
    <property type="protein sequence ID" value="TFK86944.1"/>
    <property type="molecule type" value="Genomic_DNA"/>
</dbReference>
<protein>
    <submittedName>
        <fullName evidence="1">Uncharacterized protein</fullName>
    </submittedName>
</protein>
<dbReference type="Proteomes" id="UP000308197">
    <property type="component" value="Unassembled WGS sequence"/>
</dbReference>
<evidence type="ECO:0000313" key="1">
    <source>
        <dbReference type="EMBL" id="TFK86944.1"/>
    </source>
</evidence>
<keyword evidence="2" id="KW-1185">Reference proteome</keyword>
<proteinExistence type="predicted"/>
<name>A0A5C3PB60_9APHY</name>
<evidence type="ECO:0000313" key="2">
    <source>
        <dbReference type="Proteomes" id="UP000308197"/>
    </source>
</evidence>
<organism evidence="1 2">
    <name type="scientific">Polyporus arcularius HHB13444</name>
    <dbReference type="NCBI Taxonomy" id="1314778"/>
    <lineage>
        <taxon>Eukaryota</taxon>
        <taxon>Fungi</taxon>
        <taxon>Dikarya</taxon>
        <taxon>Basidiomycota</taxon>
        <taxon>Agaricomycotina</taxon>
        <taxon>Agaricomycetes</taxon>
        <taxon>Polyporales</taxon>
        <taxon>Polyporaceae</taxon>
        <taxon>Polyporus</taxon>
    </lineage>
</organism>
<accession>A0A5C3PB60</accession>
<dbReference type="InParanoid" id="A0A5C3PB60"/>
<reference evidence="1 2" key="1">
    <citation type="journal article" date="2019" name="Nat. Ecol. Evol.">
        <title>Megaphylogeny resolves global patterns of mushroom evolution.</title>
        <authorList>
            <person name="Varga T."/>
            <person name="Krizsan K."/>
            <person name="Foldi C."/>
            <person name="Dima B."/>
            <person name="Sanchez-Garcia M."/>
            <person name="Sanchez-Ramirez S."/>
            <person name="Szollosi G.J."/>
            <person name="Szarkandi J.G."/>
            <person name="Papp V."/>
            <person name="Albert L."/>
            <person name="Andreopoulos W."/>
            <person name="Angelini C."/>
            <person name="Antonin V."/>
            <person name="Barry K.W."/>
            <person name="Bougher N.L."/>
            <person name="Buchanan P."/>
            <person name="Buyck B."/>
            <person name="Bense V."/>
            <person name="Catcheside P."/>
            <person name="Chovatia M."/>
            <person name="Cooper J."/>
            <person name="Damon W."/>
            <person name="Desjardin D."/>
            <person name="Finy P."/>
            <person name="Geml J."/>
            <person name="Haridas S."/>
            <person name="Hughes K."/>
            <person name="Justo A."/>
            <person name="Karasinski D."/>
            <person name="Kautmanova I."/>
            <person name="Kiss B."/>
            <person name="Kocsube S."/>
            <person name="Kotiranta H."/>
            <person name="LaButti K.M."/>
            <person name="Lechner B.E."/>
            <person name="Liimatainen K."/>
            <person name="Lipzen A."/>
            <person name="Lukacs Z."/>
            <person name="Mihaltcheva S."/>
            <person name="Morgado L.N."/>
            <person name="Niskanen T."/>
            <person name="Noordeloos M.E."/>
            <person name="Ohm R.A."/>
            <person name="Ortiz-Santana B."/>
            <person name="Ovrebo C."/>
            <person name="Racz N."/>
            <person name="Riley R."/>
            <person name="Savchenko A."/>
            <person name="Shiryaev A."/>
            <person name="Soop K."/>
            <person name="Spirin V."/>
            <person name="Szebenyi C."/>
            <person name="Tomsovsky M."/>
            <person name="Tulloss R.E."/>
            <person name="Uehling J."/>
            <person name="Grigoriev I.V."/>
            <person name="Vagvolgyi C."/>
            <person name="Papp T."/>
            <person name="Martin F.M."/>
            <person name="Miettinen O."/>
            <person name="Hibbett D.S."/>
            <person name="Nagy L.G."/>
        </authorList>
    </citation>
    <scope>NUCLEOTIDE SEQUENCE [LARGE SCALE GENOMIC DNA]</scope>
    <source>
        <strain evidence="1 2">HHB13444</strain>
    </source>
</reference>
<dbReference type="AlphaFoldDB" id="A0A5C3PB60"/>
<gene>
    <name evidence="1" type="ORF">K466DRAFT_132301</name>
</gene>
<sequence>MVICITSGAGSFWTNISPGPNALLLPWPYRENNSRTALRTSIDIKLKIVPRASRSCRVVQGPRWFLQYLLRVKARSRHTLIYPCGRRRINQCNRRSVRARDLAPKAVFCTCVDGPPASTRFLRRDCHRTQREEGSVDVSWALRPSRSAIISECTGIIHAPDRHNLAAPTLAGSAQPSAG</sequence>